<keyword evidence="3" id="KW-1185">Reference proteome</keyword>
<gene>
    <name evidence="2" type="ORF">E2C01_010575</name>
</gene>
<feature type="region of interest" description="Disordered" evidence="1">
    <location>
        <begin position="1"/>
        <end position="28"/>
    </location>
</feature>
<name>A0A5B7D917_PORTR</name>
<sequence>MHFFGEVDIESTSAPQPDAEVKPGRSVGSDLSRMFDIEEIDSLSSETLVTSSVRKCQQPSGQSELSCIEPSLSQDSKMKTTPANTVMFRGHMFSSLEITETFS</sequence>
<organism evidence="2 3">
    <name type="scientific">Portunus trituberculatus</name>
    <name type="common">Swimming crab</name>
    <name type="synonym">Neptunus trituberculatus</name>
    <dbReference type="NCBI Taxonomy" id="210409"/>
    <lineage>
        <taxon>Eukaryota</taxon>
        <taxon>Metazoa</taxon>
        <taxon>Ecdysozoa</taxon>
        <taxon>Arthropoda</taxon>
        <taxon>Crustacea</taxon>
        <taxon>Multicrustacea</taxon>
        <taxon>Malacostraca</taxon>
        <taxon>Eumalacostraca</taxon>
        <taxon>Eucarida</taxon>
        <taxon>Decapoda</taxon>
        <taxon>Pleocyemata</taxon>
        <taxon>Brachyura</taxon>
        <taxon>Eubrachyura</taxon>
        <taxon>Portunoidea</taxon>
        <taxon>Portunidae</taxon>
        <taxon>Portuninae</taxon>
        <taxon>Portunus</taxon>
    </lineage>
</organism>
<evidence type="ECO:0000313" key="3">
    <source>
        <dbReference type="Proteomes" id="UP000324222"/>
    </source>
</evidence>
<dbReference type="OrthoDB" id="249932at2759"/>
<accession>A0A5B7D917</accession>
<evidence type="ECO:0000256" key="1">
    <source>
        <dbReference type="SAM" id="MobiDB-lite"/>
    </source>
</evidence>
<evidence type="ECO:0000313" key="2">
    <source>
        <dbReference type="EMBL" id="MPC17712.1"/>
    </source>
</evidence>
<comment type="caution">
    <text evidence="2">The sequence shown here is derived from an EMBL/GenBank/DDBJ whole genome shotgun (WGS) entry which is preliminary data.</text>
</comment>
<dbReference type="Proteomes" id="UP000324222">
    <property type="component" value="Unassembled WGS sequence"/>
</dbReference>
<dbReference type="AlphaFoldDB" id="A0A5B7D917"/>
<reference evidence="2 3" key="1">
    <citation type="submission" date="2019-05" db="EMBL/GenBank/DDBJ databases">
        <title>Another draft genome of Portunus trituberculatus and its Hox gene families provides insights of decapod evolution.</title>
        <authorList>
            <person name="Jeong J.-H."/>
            <person name="Song I."/>
            <person name="Kim S."/>
            <person name="Choi T."/>
            <person name="Kim D."/>
            <person name="Ryu S."/>
            <person name="Kim W."/>
        </authorList>
    </citation>
    <scope>NUCLEOTIDE SEQUENCE [LARGE SCALE GENOMIC DNA]</scope>
    <source>
        <tissue evidence="2">Muscle</tissue>
    </source>
</reference>
<dbReference type="EMBL" id="VSRR010000615">
    <property type="protein sequence ID" value="MPC17712.1"/>
    <property type="molecule type" value="Genomic_DNA"/>
</dbReference>
<protein>
    <submittedName>
        <fullName evidence="2">Uncharacterized protein</fullName>
    </submittedName>
</protein>
<proteinExistence type="predicted"/>